<dbReference type="PROSITE" id="PS50024">
    <property type="entry name" value="SEA"/>
    <property type="match status" value="1"/>
</dbReference>
<keyword evidence="6 10" id="KW-0472">Membrane</keyword>
<evidence type="ECO:0000256" key="1">
    <source>
        <dbReference type="ARBA" id="ARBA00004167"/>
    </source>
</evidence>
<evidence type="ECO:0000259" key="11">
    <source>
        <dbReference type="PROSITE" id="PS50024"/>
    </source>
</evidence>
<gene>
    <name evidence="12" type="ORF">CLODIP_2_CD09187</name>
</gene>
<feature type="disulfide bond" evidence="9">
    <location>
        <begin position="663"/>
        <end position="678"/>
    </location>
</feature>
<keyword evidence="4" id="KW-0677">Repeat</keyword>
<dbReference type="InterPro" id="IPR036055">
    <property type="entry name" value="LDL_receptor-like_sf"/>
</dbReference>
<dbReference type="GO" id="GO:0005886">
    <property type="term" value="C:plasma membrane"/>
    <property type="evidence" value="ECO:0007669"/>
    <property type="project" value="TreeGrafter"/>
</dbReference>
<dbReference type="InterPro" id="IPR036364">
    <property type="entry name" value="SEA_dom_sf"/>
</dbReference>
<evidence type="ECO:0000256" key="5">
    <source>
        <dbReference type="ARBA" id="ARBA00022989"/>
    </source>
</evidence>
<name>A0A8S1E4R4_9INSE</name>
<feature type="transmembrane region" description="Helical" evidence="10">
    <location>
        <begin position="133"/>
        <end position="154"/>
    </location>
</feature>
<sequence>MEDPKRTIFARNELLHPVHMETECFQPPLMEPVPVVHLSQQQQQYVTRDVFGFSSRPVCEPFIDRQGTVFSLTASVPHFTVIGPLDEHKTSVRTEPSLPSVATKVARITKKSASLLCGPSTWILSKQPAWRRFLAAFVLVAFVITIGSLILIMVSKVSSPPIEVGNKVLIEPVVTYNDSNDDMVDIISGEFHFPRLDFNPALHDTESDAFKRLSLEIKEKLDNLFDASDIAPSFNGSTVYAFRPASHEGTEVLCHLRLLVLEEPKSVVEEPANRAGLAFLRGMRHHEGHMWLDKWIVDEKSIGFSGHAVRGTFRRHQQQQHPDENTPGWTSWAPWSACGAGGVQTRLRKCALRNGTGVVLKSTEQCLKRGGGDMLIKDCKQNKSEVVVAVWRPSQTNTHRPMTEVRLCDDCHEGEVCVALAGDSVPSCRPVTDSADPTGCGGLCKINTEFCRQLDMDAFRCIDDSHCLESEWRCANMMCIPKSGRCDGHMNCYDHSDESDCECEPSTHFHCGNQTQCLPVSKRCDGVVDCWDAADEANCTAACASPAHFPCSDGGCVPLGRFCDGLADCADRSDEPVGCGGGCKSTEFRCRNGRCVRRLAVCDAFDTCGDASDEGPGCTDAAADPSMFAWATAAKVDRAKMTSCPRGQFRCASGECVSETLRCDGTVDCGDKSDETHCLRFKTISNRNRTA</sequence>
<evidence type="ECO:0000256" key="7">
    <source>
        <dbReference type="ARBA" id="ARBA00023157"/>
    </source>
</evidence>
<dbReference type="GO" id="GO:0012505">
    <property type="term" value="C:endomembrane system"/>
    <property type="evidence" value="ECO:0007669"/>
    <property type="project" value="UniProtKB-SubCell"/>
</dbReference>
<dbReference type="PROSITE" id="PS01209">
    <property type="entry name" value="LDLRA_1"/>
    <property type="match status" value="3"/>
</dbReference>
<comment type="subcellular location">
    <subcellularLocation>
        <location evidence="2">Endomembrane system</location>
    </subcellularLocation>
    <subcellularLocation>
        <location evidence="1">Membrane</location>
        <topology evidence="1">Single-pass membrane protein</topology>
    </subcellularLocation>
</comment>
<dbReference type="InterPro" id="IPR002172">
    <property type="entry name" value="LDrepeatLR_classA_rpt"/>
</dbReference>
<dbReference type="Pfam" id="PF00057">
    <property type="entry name" value="Ldl_recept_a"/>
    <property type="match status" value="5"/>
</dbReference>
<keyword evidence="13" id="KW-1185">Reference proteome</keyword>
<evidence type="ECO:0000313" key="13">
    <source>
        <dbReference type="Proteomes" id="UP000494165"/>
    </source>
</evidence>
<evidence type="ECO:0000256" key="4">
    <source>
        <dbReference type="ARBA" id="ARBA00022737"/>
    </source>
</evidence>
<dbReference type="PRINTS" id="PR00261">
    <property type="entry name" value="LDLRECEPTOR"/>
</dbReference>
<keyword evidence="8" id="KW-0325">Glycoprotein</keyword>
<dbReference type="InterPro" id="IPR023415">
    <property type="entry name" value="LDLR_class-A_CS"/>
</dbReference>
<keyword evidence="7 9" id="KW-1015">Disulfide bond</keyword>
<dbReference type="Proteomes" id="UP000494165">
    <property type="component" value="Unassembled WGS sequence"/>
</dbReference>
<reference evidence="12 13" key="1">
    <citation type="submission" date="2020-04" db="EMBL/GenBank/DDBJ databases">
        <authorList>
            <person name="Alioto T."/>
            <person name="Alioto T."/>
            <person name="Gomez Garrido J."/>
        </authorList>
    </citation>
    <scope>NUCLEOTIDE SEQUENCE [LARGE SCALE GENOMIC DNA]</scope>
</reference>
<dbReference type="AlphaFoldDB" id="A0A8S1E4R4"/>
<dbReference type="GO" id="GO:0016192">
    <property type="term" value="P:vesicle-mediated transport"/>
    <property type="evidence" value="ECO:0007669"/>
    <property type="project" value="UniProtKB-ARBA"/>
</dbReference>
<dbReference type="CDD" id="cd00112">
    <property type="entry name" value="LDLa"/>
    <property type="match status" value="5"/>
</dbReference>
<dbReference type="Gene3D" id="3.30.70.960">
    <property type="entry name" value="SEA domain"/>
    <property type="match status" value="1"/>
</dbReference>
<feature type="disulfide bond" evidence="9">
    <location>
        <begin position="524"/>
        <end position="539"/>
    </location>
</feature>
<proteinExistence type="predicted"/>
<feature type="disulfide bond" evidence="9">
    <location>
        <begin position="644"/>
        <end position="656"/>
    </location>
</feature>
<evidence type="ECO:0000256" key="6">
    <source>
        <dbReference type="ARBA" id="ARBA00023136"/>
    </source>
</evidence>
<dbReference type="SMART" id="SM00192">
    <property type="entry name" value="LDLa"/>
    <property type="match status" value="5"/>
</dbReference>
<feature type="disulfide bond" evidence="9">
    <location>
        <begin position="583"/>
        <end position="595"/>
    </location>
</feature>
<comment type="caution">
    <text evidence="9">Lacks conserved residue(s) required for the propagation of feature annotation.</text>
</comment>
<feature type="disulfide bond" evidence="9">
    <location>
        <begin position="651"/>
        <end position="669"/>
    </location>
</feature>
<feature type="disulfide bond" evidence="9">
    <location>
        <begin position="590"/>
        <end position="608"/>
    </location>
</feature>
<evidence type="ECO:0000256" key="10">
    <source>
        <dbReference type="SAM" id="Phobius"/>
    </source>
</evidence>
<dbReference type="EMBL" id="CADEPI010000394">
    <property type="protein sequence ID" value="CAB3385116.1"/>
    <property type="molecule type" value="Genomic_DNA"/>
</dbReference>
<feature type="disulfide bond" evidence="9">
    <location>
        <begin position="551"/>
        <end position="569"/>
    </location>
</feature>
<protein>
    <recommendedName>
        <fullName evidence="11">SEA domain-containing protein</fullName>
    </recommendedName>
</protein>
<dbReference type="PROSITE" id="PS50068">
    <property type="entry name" value="LDLRA_2"/>
    <property type="match status" value="5"/>
</dbReference>
<comment type="caution">
    <text evidence="12">The sequence shown here is derived from an EMBL/GenBank/DDBJ whole genome shotgun (WGS) entry which is preliminary data.</text>
</comment>
<dbReference type="SUPFAM" id="SSF82671">
    <property type="entry name" value="SEA domain"/>
    <property type="match status" value="1"/>
</dbReference>
<dbReference type="OrthoDB" id="10056524at2759"/>
<feature type="disulfide bond" evidence="9">
    <location>
        <begin position="474"/>
        <end position="492"/>
    </location>
</feature>
<keyword evidence="5 10" id="KW-1133">Transmembrane helix</keyword>
<dbReference type="PANTHER" id="PTHR24270">
    <property type="entry name" value="LOW-DENSITY LIPOPROTEIN RECEPTOR-RELATED"/>
    <property type="match status" value="1"/>
</dbReference>
<feature type="domain" description="SEA" evidence="11">
    <location>
        <begin position="183"/>
        <end position="304"/>
    </location>
</feature>
<dbReference type="SUPFAM" id="SSF57424">
    <property type="entry name" value="LDL receptor-like module"/>
    <property type="match status" value="5"/>
</dbReference>
<dbReference type="FunFam" id="4.10.400.10:FF:000065">
    <property type="entry name" value="Transmembrane protease serine 7"/>
    <property type="match status" value="1"/>
</dbReference>
<evidence type="ECO:0000313" key="12">
    <source>
        <dbReference type="EMBL" id="CAB3385116.1"/>
    </source>
</evidence>
<keyword evidence="3 10" id="KW-0812">Transmembrane</keyword>
<dbReference type="InterPro" id="IPR050685">
    <property type="entry name" value="LDLR"/>
</dbReference>
<organism evidence="12 13">
    <name type="scientific">Cloeon dipterum</name>
    <dbReference type="NCBI Taxonomy" id="197152"/>
    <lineage>
        <taxon>Eukaryota</taxon>
        <taxon>Metazoa</taxon>
        <taxon>Ecdysozoa</taxon>
        <taxon>Arthropoda</taxon>
        <taxon>Hexapoda</taxon>
        <taxon>Insecta</taxon>
        <taxon>Pterygota</taxon>
        <taxon>Palaeoptera</taxon>
        <taxon>Ephemeroptera</taxon>
        <taxon>Pisciforma</taxon>
        <taxon>Baetidae</taxon>
        <taxon>Cloeon</taxon>
    </lineage>
</organism>
<evidence type="ECO:0000256" key="9">
    <source>
        <dbReference type="PROSITE-ProRule" id="PRU00124"/>
    </source>
</evidence>
<evidence type="ECO:0000256" key="3">
    <source>
        <dbReference type="ARBA" id="ARBA00022692"/>
    </source>
</evidence>
<evidence type="ECO:0000256" key="8">
    <source>
        <dbReference type="ARBA" id="ARBA00023180"/>
    </source>
</evidence>
<accession>A0A8S1E4R4</accession>
<dbReference type="Pfam" id="PF01390">
    <property type="entry name" value="SEA"/>
    <property type="match status" value="1"/>
</dbReference>
<feature type="disulfide bond" evidence="9">
    <location>
        <begin position="486"/>
        <end position="501"/>
    </location>
</feature>
<evidence type="ECO:0000256" key="2">
    <source>
        <dbReference type="ARBA" id="ARBA00004308"/>
    </source>
</evidence>
<dbReference type="Gene3D" id="4.10.400.10">
    <property type="entry name" value="Low-density Lipoprotein Receptor"/>
    <property type="match status" value="5"/>
</dbReference>
<dbReference type="InterPro" id="IPR000082">
    <property type="entry name" value="SEA_dom"/>
</dbReference>
<feature type="disulfide bond" evidence="9">
    <location>
        <begin position="467"/>
        <end position="479"/>
    </location>
</feature>